<comment type="caution">
    <text evidence="2">The sequence shown here is derived from an EMBL/GenBank/DDBJ whole genome shotgun (WGS) entry which is preliminary data.</text>
</comment>
<reference evidence="2 3" key="1">
    <citation type="submission" date="2016-10" db="EMBL/GenBank/DDBJ databases">
        <title>Genome sequence of Streptomyces gilvigriseus MUSC 26.</title>
        <authorList>
            <person name="Lee L.-H."/>
            <person name="Ser H.-L."/>
        </authorList>
    </citation>
    <scope>NUCLEOTIDE SEQUENCE [LARGE SCALE GENOMIC DNA]</scope>
    <source>
        <strain evidence="2 3">MUSC 26</strain>
    </source>
</reference>
<dbReference type="InterPro" id="IPR026816">
    <property type="entry name" value="Flavodoxin_dom"/>
</dbReference>
<dbReference type="EMBL" id="MLCF01000062">
    <property type="protein sequence ID" value="OIV37122.1"/>
    <property type="molecule type" value="Genomic_DNA"/>
</dbReference>
<accession>A0A1J7CBT5</accession>
<keyword evidence="3" id="KW-1185">Reference proteome</keyword>
<dbReference type="OrthoDB" id="4564047at2"/>
<dbReference type="RefSeq" id="WP_071656855.1">
    <property type="nucleotide sequence ID" value="NZ_MLCF01000062.1"/>
</dbReference>
<dbReference type="Proteomes" id="UP000243342">
    <property type="component" value="Unassembled WGS sequence"/>
</dbReference>
<gene>
    <name evidence="2" type="ORF">BIV57_12365</name>
</gene>
<organism evidence="2 3">
    <name type="scientific">Mangrovactinospora gilvigrisea</name>
    <dbReference type="NCBI Taxonomy" id="1428644"/>
    <lineage>
        <taxon>Bacteria</taxon>
        <taxon>Bacillati</taxon>
        <taxon>Actinomycetota</taxon>
        <taxon>Actinomycetes</taxon>
        <taxon>Kitasatosporales</taxon>
        <taxon>Streptomycetaceae</taxon>
        <taxon>Mangrovactinospora</taxon>
    </lineage>
</organism>
<protein>
    <submittedName>
        <fullName evidence="2">Flavodoxin</fullName>
    </submittedName>
</protein>
<dbReference type="Gene3D" id="3.40.50.360">
    <property type="match status" value="1"/>
</dbReference>
<dbReference type="STRING" id="1428644.BIV57_12365"/>
<name>A0A1J7CBT5_9ACTN</name>
<evidence type="ECO:0000259" key="1">
    <source>
        <dbReference type="Pfam" id="PF12724"/>
    </source>
</evidence>
<evidence type="ECO:0000313" key="2">
    <source>
        <dbReference type="EMBL" id="OIV37122.1"/>
    </source>
</evidence>
<feature type="domain" description="Flavodoxin" evidence="1">
    <location>
        <begin position="6"/>
        <end position="84"/>
    </location>
</feature>
<sequence>MKAIIVCTSVSHGNTRRVAEEMGAVLGADVVAPGEVGAGELAGYDLVGFGSGIFNRRIHPEMRRFVGDLAADGAGRQAFAFATSGLPGPRLTPLVRGLERKGFAVGETFACRGFDTWLPFKLVGGIRRNRPGPDDLAAARAYAERLKAVREDRG</sequence>
<dbReference type="InterPro" id="IPR029039">
    <property type="entry name" value="Flavoprotein-like_sf"/>
</dbReference>
<dbReference type="Pfam" id="PF12724">
    <property type="entry name" value="Flavodoxin_5"/>
    <property type="match status" value="1"/>
</dbReference>
<dbReference type="SUPFAM" id="SSF52218">
    <property type="entry name" value="Flavoproteins"/>
    <property type="match status" value="1"/>
</dbReference>
<dbReference type="AlphaFoldDB" id="A0A1J7CBT5"/>
<evidence type="ECO:0000313" key="3">
    <source>
        <dbReference type="Proteomes" id="UP000243342"/>
    </source>
</evidence>
<proteinExistence type="predicted"/>